<dbReference type="GO" id="GO:0004842">
    <property type="term" value="F:ubiquitin-protein transferase activity"/>
    <property type="evidence" value="ECO:0007669"/>
    <property type="project" value="InterPro"/>
</dbReference>
<dbReference type="InterPro" id="IPR001841">
    <property type="entry name" value="Znf_RING"/>
</dbReference>
<dbReference type="STRING" id="3469.A0A4Y7ITQ4"/>
<feature type="compositionally biased region" description="Polar residues" evidence="5">
    <location>
        <begin position="130"/>
        <end position="148"/>
    </location>
</feature>
<evidence type="ECO:0000259" key="6">
    <source>
        <dbReference type="PROSITE" id="PS50089"/>
    </source>
</evidence>
<dbReference type="InterPro" id="IPR044807">
    <property type="entry name" value="DRIP1-like"/>
</dbReference>
<name>A0A4Y7ITQ4_PAPSO</name>
<dbReference type="Gene3D" id="3.10.20.90">
    <property type="entry name" value="Phosphatidylinositol 3-kinase Catalytic Subunit, Chain A, domain 1"/>
    <property type="match status" value="1"/>
</dbReference>
<dbReference type="InterPro" id="IPR013083">
    <property type="entry name" value="Znf_RING/FYVE/PHD"/>
</dbReference>
<evidence type="ECO:0000313" key="7">
    <source>
        <dbReference type="EMBL" id="RZC52254.1"/>
    </source>
</evidence>
<gene>
    <name evidence="7" type="ORF">C5167_020675</name>
</gene>
<evidence type="ECO:0000256" key="1">
    <source>
        <dbReference type="ARBA" id="ARBA00022723"/>
    </source>
</evidence>
<feature type="domain" description="RING-type" evidence="6">
    <location>
        <begin position="20"/>
        <end position="62"/>
    </location>
</feature>
<accession>A0A4Y7ITQ4</accession>
<evidence type="ECO:0000256" key="3">
    <source>
        <dbReference type="ARBA" id="ARBA00022833"/>
    </source>
</evidence>
<protein>
    <recommendedName>
        <fullName evidence="6">RING-type domain-containing protein</fullName>
    </recommendedName>
</protein>
<proteinExistence type="predicted"/>
<keyword evidence="3" id="KW-0862">Zinc</keyword>
<dbReference type="PROSITE" id="PS50089">
    <property type="entry name" value="ZF_RING_2"/>
    <property type="match status" value="1"/>
</dbReference>
<dbReference type="OMA" id="SAHYLRI"/>
<dbReference type="EMBL" id="CM010716">
    <property type="protein sequence ID" value="RZC52254.1"/>
    <property type="molecule type" value="Genomic_DNA"/>
</dbReference>
<dbReference type="SMART" id="SM00184">
    <property type="entry name" value="RING"/>
    <property type="match status" value="1"/>
</dbReference>
<feature type="compositionally biased region" description="Polar residues" evidence="5">
    <location>
        <begin position="201"/>
        <end position="212"/>
    </location>
</feature>
<evidence type="ECO:0000256" key="2">
    <source>
        <dbReference type="ARBA" id="ARBA00022771"/>
    </source>
</evidence>
<dbReference type="GO" id="GO:0008270">
    <property type="term" value="F:zinc ion binding"/>
    <property type="evidence" value="ECO:0007669"/>
    <property type="project" value="UniProtKB-KW"/>
</dbReference>
<feature type="region of interest" description="Disordered" evidence="5">
    <location>
        <begin position="245"/>
        <end position="310"/>
    </location>
</feature>
<sequence>MSSYQLTKVRKDTLKACMTCPLCNKLFKEATTISECLHTFCRKCIYDKFTDEEGGDCCPVCNIDLGCAPEEKLRPDHNLQDLRAKIFPLKKGEVKAPEVTCDVTPDVKPDVTREVTPPASVPVRRKERSLSSLVVSTPRVSAQTNLTGRRTKAVARRAAALRGSSFTIDEPGKKNEGSHEDHSESSSSPETLSKIARRRQNYSNAEPSNRQLTYKDKENIAEAWAKKIDQWRPLDCLVEAANRTKAHKSSSQGSNVKQEQANEPDDDVHVPKRKVREHKKSKVLDGKDCANPSPLDLEKPNKLHKIGKKRTAPLQITPQMVLDAMAVKPERRTTPIWFQLVASEDQKGEQLTQISKSFLSVQDGNMPVSAIQKYLANKLHLTSEAEVEIQCCGQPIVPTLQLHNLVDLWLQTATTSERVSALVGASANEFVMILVYSRKVHTS</sequence>
<keyword evidence="8" id="KW-1185">Reference proteome</keyword>
<dbReference type="OrthoDB" id="1305878at2759"/>
<dbReference type="AlphaFoldDB" id="A0A4Y7ITQ4"/>
<evidence type="ECO:0000256" key="4">
    <source>
        <dbReference type="PROSITE-ProRule" id="PRU00175"/>
    </source>
</evidence>
<organism evidence="7 8">
    <name type="scientific">Papaver somniferum</name>
    <name type="common">Opium poppy</name>
    <dbReference type="NCBI Taxonomy" id="3469"/>
    <lineage>
        <taxon>Eukaryota</taxon>
        <taxon>Viridiplantae</taxon>
        <taxon>Streptophyta</taxon>
        <taxon>Embryophyta</taxon>
        <taxon>Tracheophyta</taxon>
        <taxon>Spermatophyta</taxon>
        <taxon>Magnoliopsida</taxon>
        <taxon>Ranunculales</taxon>
        <taxon>Papaveraceae</taxon>
        <taxon>Papaveroideae</taxon>
        <taxon>Papaver</taxon>
    </lineage>
</organism>
<dbReference type="PANTHER" id="PTHR46293:SF1">
    <property type="entry name" value="OS03G0632800 PROTEIN"/>
    <property type="match status" value="1"/>
</dbReference>
<feature type="region of interest" description="Disordered" evidence="5">
    <location>
        <begin position="110"/>
        <end position="214"/>
    </location>
</feature>
<dbReference type="Proteomes" id="UP000316621">
    <property type="component" value="Chromosome 2"/>
</dbReference>
<feature type="compositionally biased region" description="Basic residues" evidence="5">
    <location>
        <begin position="271"/>
        <end position="281"/>
    </location>
</feature>
<evidence type="ECO:0000313" key="8">
    <source>
        <dbReference type="Proteomes" id="UP000316621"/>
    </source>
</evidence>
<dbReference type="InterPro" id="IPR017907">
    <property type="entry name" value="Znf_RING_CS"/>
</dbReference>
<keyword evidence="2 4" id="KW-0863">Zinc-finger</keyword>
<reference evidence="7 8" key="1">
    <citation type="journal article" date="2018" name="Science">
        <title>The opium poppy genome and morphinan production.</title>
        <authorList>
            <person name="Guo L."/>
            <person name="Winzer T."/>
            <person name="Yang X."/>
            <person name="Li Y."/>
            <person name="Ning Z."/>
            <person name="He Z."/>
            <person name="Teodor R."/>
            <person name="Lu Y."/>
            <person name="Bowser T.A."/>
            <person name="Graham I.A."/>
            <person name="Ye K."/>
        </authorList>
    </citation>
    <scope>NUCLEOTIDE SEQUENCE [LARGE SCALE GENOMIC DNA]</scope>
    <source>
        <strain evidence="8">cv. HN1</strain>
        <tissue evidence="7">Leaves</tissue>
    </source>
</reference>
<evidence type="ECO:0000256" key="5">
    <source>
        <dbReference type="SAM" id="MobiDB-lite"/>
    </source>
</evidence>
<keyword evidence="1" id="KW-0479">Metal-binding</keyword>
<dbReference type="PROSITE" id="PS00518">
    <property type="entry name" value="ZF_RING_1"/>
    <property type="match status" value="1"/>
</dbReference>
<dbReference type="Pfam" id="PF13923">
    <property type="entry name" value="zf-C3HC4_2"/>
    <property type="match status" value="1"/>
</dbReference>
<dbReference type="Gene3D" id="3.30.40.10">
    <property type="entry name" value="Zinc/RING finger domain, C3HC4 (zinc finger)"/>
    <property type="match status" value="1"/>
</dbReference>
<feature type="compositionally biased region" description="Polar residues" evidence="5">
    <location>
        <begin position="249"/>
        <end position="261"/>
    </location>
</feature>
<dbReference type="SUPFAM" id="SSF57850">
    <property type="entry name" value="RING/U-box"/>
    <property type="match status" value="1"/>
</dbReference>
<dbReference type="PANTHER" id="PTHR46293">
    <property type="entry name" value="E3 UBIQUITIN PROTEIN LIGASE DRIP1"/>
    <property type="match status" value="1"/>
</dbReference>
<dbReference type="CDD" id="cd16525">
    <property type="entry name" value="RING-HC_PCGF"/>
    <property type="match status" value="1"/>
</dbReference>
<feature type="compositionally biased region" description="Basic and acidic residues" evidence="5">
    <location>
        <begin position="170"/>
        <end position="184"/>
    </location>
</feature>
<dbReference type="Gramene" id="RZC52254">
    <property type="protein sequence ID" value="RZC52254"/>
    <property type="gene ID" value="C5167_020675"/>
</dbReference>